<gene>
    <name evidence="1" type="ORF">HCA52_11185</name>
</gene>
<name>A0A7X0XY98_9LIST</name>
<organism evidence="1 2">
    <name type="scientific">Listeria booriae</name>
    <dbReference type="NCBI Taxonomy" id="1552123"/>
    <lineage>
        <taxon>Bacteria</taxon>
        <taxon>Bacillati</taxon>
        <taxon>Bacillota</taxon>
        <taxon>Bacilli</taxon>
        <taxon>Bacillales</taxon>
        <taxon>Listeriaceae</taxon>
        <taxon>Listeria</taxon>
    </lineage>
</organism>
<reference evidence="1 2" key="1">
    <citation type="submission" date="2020-03" db="EMBL/GenBank/DDBJ databases">
        <title>Soil Listeria distribution.</title>
        <authorList>
            <person name="Liao J."/>
            <person name="Wiedmann M."/>
        </authorList>
    </citation>
    <scope>NUCLEOTIDE SEQUENCE [LARGE SCALE GENOMIC DNA]</scope>
    <source>
        <strain evidence="1 2">FSL L7-0978</strain>
    </source>
</reference>
<proteinExistence type="predicted"/>
<sequence>MLKKTLLTVGILFAGLCAFLGITWLKDTWPIESTSLKNEGVGKLIIGMDESQISRYYPEFATRHSQEETAYYYDDEANFVVHTDTKTKEIICIELRDKIAGQNLTTKKGIGIGSSLADVKREYGTNYRQKNTERYGDLIEFQDDKTNQKMAFGIDTSNEKVTVVVLFDYKKYRYPY</sequence>
<evidence type="ECO:0000313" key="1">
    <source>
        <dbReference type="EMBL" id="MBC1793984.1"/>
    </source>
</evidence>
<dbReference type="RefSeq" id="WP_185524396.1">
    <property type="nucleotide sequence ID" value="NZ_JAARVG010000010.1"/>
</dbReference>
<evidence type="ECO:0000313" key="2">
    <source>
        <dbReference type="Proteomes" id="UP000539064"/>
    </source>
</evidence>
<dbReference type="Proteomes" id="UP000539064">
    <property type="component" value="Unassembled WGS sequence"/>
</dbReference>
<protein>
    <submittedName>
        <fullName evidence="1">Uncharacterized protein</fullName>
    </submittedName>
</protein>
<comment type="caution">
    <text evidence="1">The sequence shown here is derived from an EMBL/GenBank/DDBJ whole genome shotgun (WGS) entry which is preliminary data.</text>
</comment>
<dbReference type="EMBL" id="JAARVG010000010">
    <property type="protein sequence ID" value="MBC1793984.1"/>
    <property type="molecule type" value="Genomic_DNA"/>
</dbReference>
<accession>A0A7X0XY98</accession>
<dbReference type="AlphaFoldDB" id="A0A7X0XY98"/>